<evidence type="ECO:0000256" key="5">
    <source>
        <dbReference type="ARBA" id="ARBA00023204"/>
    </source>
</evidence>
<dbReference type="EC" id="3.2.2.21" evidence="3"/>
<reference evidence="8" key="1">
    <citation type="submission" date="2017-05" db="EMBL/GenBank/DDBJ databases">
        <authorList>
            <person name="Kirkegaard R."/>
            <person name="Mcilroy J S."/>
        </authorList>
    </citation>
    <scope>NUCLEOTIDE SEQUENCE [LARGE SCALE GENOMIC DNA]</scope>
</reference>
<keyword evidence="4" id="KW-0227">DNA damage</keyword>
<evidence type="ECO:0000256" key="1">
    <source>
        <dbReference type="ARBA" id="ARBA00000086"/>
    </source>
</evidence>
<dbReference type="FunFam" id="1.10.340.30:FF:000004">
    <property type="entry name" value="DNA-3-methyladenine glycosylase II"/>
    <property type="match status" value="1"/>
</dbReference>
<evidence type="ECO:0000259" key="6">
    <source>
        <dbReference type="SMART" id="SM00478"/>
    </source>
</evidence>
<dbReference type="Proteomes" id="UP000195514">
    <property type="component" value="Chromosome I"/>
</dbReference>
<dbReference type="GO" id="GO:0032131">
    <property type="term" value="F:alkylated DNA binding"/>
    <property type="evidence" value="ECO:0007669"/>
    <property type="project" value="TreeGrafter"/>
</dbReference>
<name>A0A1Y6KAW8_9CHLR</name>
<dbReference type="Pfam" id="PF00730">
    <property type="entry name" value="HhH-GPD"/>
    <property type="match status" value="1"/>
</dbReference>
<keyword evidence="8" id="KW-1185">Reference proteome</keyword>
<dbReference type="InterPro" id="IPR037046">
    <property type="entry name" value="AlkA_N_sf"/>
</dbReference>
<dbReference type="GO" id="GO:0008725">
    <property type="term" value="F:DNA-3-methyladenine glycosylase activity"/>
    <property type="evidence" value="ECO:0007669"/>
    <property type="project" value="TreeGrafter"/>
</dbReference>
<organism evidence="7 8">
    <name type="scientific">Candidatus Brevifilum fermentans</name>
    <dbReference type="NCBI Taxonomy" id="1986204"/>
    <lineage>
        <taxon>Bacteria</taxon>
        <taxon>Bacillati</taxon>
        <taxon>Chloroflexota</taxon>
        <taxon>Anaerolineae</taxon>
        <taxon>Anaerolineales</taxon>
        <taxon>Anaerolineaceae</taxon>
        <taxon>Candidatus Brevifilum</taxon>
    </lineage>
</organism>
<dbReference type="PANTHER" id="PTHR43003">
    <property type="entry name" value="DNA-3-METHYLADENINE GLYCOSYLASE"/>
    <property type="match status" value="1"/>
</dbReference>
<dbReference type="PROSITE" id="PS00516">
    <property type="entry name" value="ALKYLBASE_DNA_GLYCOS"/>
    <property type="match status" value="1"/>
</dbReference>
<dbReference type="SUPFAM" id="SSF48150">
    <property type="entry name" value="DNA-glycosylase"/>
    <property type="match status" value="1"/>
</dbReference>
<evidence type="ECO:0000256" key="2">
    <source>
        <dbReference type="ARBA" id="ARBA00010817"/>
    </source>
</evidence>
<feature type="domain" description="HhH-GPD" evidence="6">
    <location>
        <begin position="137"/>
        <end position="298"/>
    </location>
</feature>
<dbReference type="InterPro" id="IPR051912">
    <property type="entry name" value="Alkylbase_DNA_Glycosylase/TA"/>
</dbReference>
<dbReference type="GO" id="GO:0005737">
    <property type="term" value="C:cytoplasm"/>
    <property type="evidence" value="ECO:0007669"/>
    <property type="project" value="TreeGrafter"/>
</dbReference>
<dbReference type="GO" id="GO:0032993">
    <property type="term" value="C:protein-DNA complex"/>
    <property type="evidence" value="ECO:0007669"/>
    <property type="project" value="TreeGrafter"/>
</dbReference>
<dbReference type="InterPro" id="IPR011257">
    <property type="entry name" value="DNA_glycosylase"/>
</dbReference>
<dbReference type="GO" id="GO:0043916">
    <property type="term" value="F:DNA-7-methylguanine glycosylase activity"/>
    <property type="evidence" value="ECO:0007669"/>
    <property type="project" value="TreeGrafter"/>
</dbReference>
<dbReference type="AlphaFoldDB" id="A0A1Y6KAW8"/>
<dbReference type="GO" id="GO:0006307">
    <property type="term" value="P:DNA alkylation repair"/>
    <property type="evidence" value="ECO:0007669"/>
    <property type="project" value="TreeGrafter"/>
</dbReference>
<protein>
    <recommendedName>
        <fullName evidence="3">DNA-3-methyladenine glycosylase II</fullName>
        <ecNumber evidence="3">3.2.2.21</ecNumber>
    </recommendedName>
</protein>
<proteinExistence type="inferred from homology"/>
<evidence type="ECO:0000313" key="7">
    <source>
        <dbReference type="EMBL" id="SMX55160.1"/>
    </source>
</evidence>
<keyword evidence="5" id="KW-0234">DNA repair</keyword>
<dbReference type="EMBL" id="LT859958">
    <property type="protein sequence ID" value="SMX55160.1"/>
    <property type="molecule type" value="Genomic_DNA"/>
</dbReference>
<dbReference type="Gene3D" id="3.30.310.20">
    <property type="entry name" value="DNA-3-methyladenine glycosylase AlkA, N-terminal domain"/>
    <property type="match status" value="1"/>
</dbReference>
<dbReference type="KEGG" id="abat:CFX1CAM_2095"/>
<dbReference type="InterPro" id="IPR000035">
    <property type="entry name" value="Alkylbase_DNA_glycsylse_CS"/>
</dbReference>
<dbReference type="RefSeq" id="WP_087862944.1">
    <property type="nucleotide sequence ID" value="NZ_LT859958.1"/>
</dbReference>
<gene>
    <name evidence="7" type="ORF">CFX1CAM_2095</name>
</gene>
<evidence type="ECO:0000256" key="4">
    <source>
        <dbReference type="ARBA" id="ARBA00022763"/>
    </source>
</evidence>
<dbReference type="Gene3D" id="1.10.340.30">
    <property type="entry name" value="Hypothetical protein, domain 2"/>
    <property type="match status" value="1"/>
</dbReference>
<comment type="catalytic activity">
    <reaction evidence="1">
        <text>Hydrolysis of alkylated DNA, releasing 3-methyladenine, 3-methylguanine, 7-methylguanine and 7-methyladenine.</text>
        <dbReference type="EC" id="3.2.2.21"/>
    </reaction>
</comment>
<dbReference type="GO" id="GO:0006285">
    <property type="term" value="P:base-excision repair, AP site formation"/>
    <property type="evidence" value="ECO:0007669"/>
    <property type="project" value="TreeGrafter"/>
</dbReference>
<dbReference type="CDD" id="cd00056">
    <property type="entry name" value="ENDO3c"/>
    <property type="match status" value="1"/>
</dbReference>
<accession>A0A1Y6KAW8</accession>
<dbReference type="InterPro" id="IPR003265">
    <property type="entry name" value="HhH-GPD_domain"/>
</dbReference>
<comment type="similarity">
    <text evidence="2">Belongs to the alkylbase DNA glycosidase AlkA family.</text>
</comment>
<dbReference type="OrthoDB" id="9785929at2"/>
<evidence type="ECO:0000313" key="8">
    <source>
        <dbReference type="Proteomes" id="UP000195514"/>
    </source>
</evidence>
<dbReference type="PANTHER" id="PTHR43003:SF5">
    <property type="entry name" value="DNA-3-METHYLADENINE GLYCOSYLASE"/>
    <property type="match status" value="1"/>
</dbReference>
<dbReference type="SMART" id="SM00478">
    <property type="entry name" value="ENDO3c"/>
    <property type="match status" value="1"/>
</dbReference>
<evidence type="ECO:0000256" key="3">
    <source>
        <dbReference type="ARBA" id="ARBA00012000"/>
    </source>
</evidence>
<sequence>MEERRLILNPVPPFRLDHTVWALRRRPDNIVDRWDGETYRRVLIDNAGTPFEIEVRMLGEVDTPQLHVSIHSHKASSEIERQVTTTVERVLGINLRLDDFYRLADQDDDLKPLVDRFRGFKPTRYPTYFETLVNAIACQQLTLTMGIRILNEMVKTYGVEFQNNDGTYHAFPRPQDLADADIEDLRRMKFSYQKARYITGIARSIVDGELDLETIRLLDDRSAVERLCELKGVGRWTAEYFLLRGLGRTHIFPGDDVGGRNNLQRWLGLPEKLDHDGAHQVLEPWKDYGGLIYFHLLMKGIDDKSLRITSKEER</sequence>